<name>A0A6G1GPR3_9PEZI</name>
<dbReference type="EMBL" id="ML977181">
    <property type="protein sequence ID" value="KAF1982790.1"/>
    <property type="molecule type" value="Genomic_DNA"/>
</dbReference>
<keyword evidence="1" id="KW-0732">Signal</keyword>
<evidence type="ECO:0000313" key="2">
    <source>
        <dbReference type="EMBL" id="KAF1982790.1"/>
    </source>
</evidence>
<protein>
    <submittedName>
        <fullName evidence="2">Uncharacterized protein</fullName>
    </submittedName>
</protein>
<feature type="chain" id="PRO_5026216758" evidence="1">
    <location>
        <begin position="32"/>
        <end position="150"/>
    </location>
</feature>
<dbReference type="Proteomes" id="UP000800041">
    <property type="component" value="Unassembled WGS sequence"/>
</dbReference>
<dbReference type="AlphaFoldDB" id="A0A6G1GPR3"/>
<reference evidence="2" key="1">
    <citation type="journal article" date="2020" name="Stud. Mycol.">
        <title>101 Dothideomycetes genomes: a test case for predicting lifestyles and emergence of pathogens.</title>
        <authorList>
            <person name="Haridas S."/>
            <person name="Albert R."/>
            <person name="Binder M."/>
            <person name="Bloem J."/>
            <person name="Labutti K."/>
            <person name="Salamov A."/>
            <person name="Andreopoulos B."/>
            <person name="Baker S."/>
            <person name="Barry K."/>
            <person name="Bills G."/>
            <person name="Bluhm B."/>
            <person name="Cannon C."/>
            <person name="Castanera R."/>
            <person name="Culley D."/>
            <person name="Daum C."/>
            <person name="Ezra D."/>
            <person name="Gonzalez J."/>
            <person name="Henrissat B."/>
            <person name="Kuo A."/>
            <person name="Liang C."/>
            <person name="Lipzen A."/>
            <person name="Lutzoni F."/>
            <person name="Magnuson J."/>
            <person name="Mondo S."/>
            <person name="Nolan M."/>
            <person name="Ohm R."/>
            <person name="Pangilinan J."/>
            <person name="Park H.-J."/>
            <person name="Ramirez L."/>
            <person name="Alfaro M."/>
            <person name="Sun H."/>
            <person name="Tritt A."/>
            <person name="Yoshinaga Y."/>
            <person name="Zwiers L.-H."/>
            <person name="Turgeon B."/>
            <person name="Goodwin S."/>
            <person name="Spatafora J."/>
            <person name="Crous P."/>
            <person name="Grigoriev I."/>
        </authorList>
    </citation>
    <scope>NUCLEOTIDE SEQUENCE</scope>
    <source>
        <strain evidence="2">CBS 113979</strain>
    </source>
</reference>
<sequence>MRFSGSMFGLFVAFVLFVSFAAAVAVPYADADPIPAPISLALPAAEDGEVAVADSDEVTAQATGIYICRDTNWGGPCFHPNGPWNGGPERCYQLDGSASSFGPDPGLTCNLYTDGFCSQFAMAMSAIRYPGIPNLGNFNDRIRSFQCFWL</sequence>
<evidence type="ECO:0000313" key="3">
    <source>
        <dbReference type="Proteomes" id="UP000800041"/>
    </source>
</evidence>
<accession>A0A6G1GPR3</accession>
<feature type="signal peptide" evidence="1">
    <location>
        <begin position="1"/>
        <end position="31"/>
    </location>
</feature>
<organism evidence="2 3">
    <name type="scientific">Aulographum hederae CBS 113979</name>
    <dbReference type="NCBI Taxonomy" id="1176131"/>
    <lineage>
        <taxon>Eukaryota</taxon>
        <taxon>Fungi</taxon>
        <taxon>Dikarya</taxon>
        <taxon>Ascomycota</taxon>
        <taxon>Pezizomycotina</taxon>
        <taxon>Dothideomycetes</taxon>
        <taxon>Pleosporomycetidae</taxon>
        <taxon>Aulographales</taxon>
        <taxon>Aulographaceae</taxon>
    </lineage>
</organism>
<dbReference type="OrthoDB" id="2910287at2759"/>
<proteinExistence type="predicted"/>
<keyword evidence="3" id="KW-1185">Reference proteome</keyword>
<evidence type="ECO:0000256" key="1">
    <source>
        <dbReference type="SAM" id="SignalP"/>
    </source>
</evidence>
<gene>
    <name evidence="2" type="ORF">K402DRAFT_424352</name>
</gene>